<dbReference type="SUPFAM" id="SSF52799">
    <property type="entry name" value="(Phosphotyrosine protein) phosphatases II"/>
    <property type="match status" value="1"/>
</dbReference>
<dbReference type="GO" id="GO:0004725">
    <property type="term" value="F:protein tyrosine phosphatase activity"/>
    <property type="evidence" value="ECO:0007669"/>
    <property type="project" value="UniProtKB-EC"/>
</dbReference>
<proteinExistence type="predicted"/>
<evidence type="ECO:0000313" key="3">
    <source>
        <dbReference type="Proteomes" id="UP001150907"/>
    </source>
</evidence>
<sequence length="474" mass="51233">MADIIDPLMPPYRFERIQSQVYRGGYPKPRNFRFLRRQRLKTIVSLIPDDQDSLLDDFCQVEGIERIVIQVESPNENVTVTESVVSRCLELVTNPDKTPLYLHCLDGSNVTGVVVMCLRKLQLWRIASYQSEYLRFEQDGEIIPEESEFVECYSGRALMLPNPYADWLWPGRLAASHGSNVNSLPFKNNVHPVMPHVRLRQRMSTDICQADLSLATSRSATDLASKDSGVTSRGSGMTFAAAPAAEFDGALTQCADRSLLESWFSPQQQPTHALSETASGQGAQANGRPLSLAMSSVKPVIVSHEPQSAQIGHVTASDQLNLHQSFSTGALPDLTPSTRGRGSDAQRQRVPLSDAHEMLEPVLAALASEALKATEPGLSIDSSKTTKAGTRSSLKPLANFVKGATRESGVSQSLAAASVQERRENAGGLRQVPAPSRSSGKSVATEAASDAAAVVKEIALSLLVQALAIEGLGM</sequence>
<dbReference type="PANTHER" id="PTHR31126">
    <property type="entry name" value="TYROSINE-PROTEIN PHOSPHATASE"/>
    <property type="match status" value="1"/>
</dbReference>
<dbReference type="Pfam" id="PF03162">
    <property type="entry name" value="Y_phosphatase2"/>
    <property type="match status" value="1"/>
</dbReference>
<dbReference type="PANTHER" id="PTHR31126:SF14">
    <property type="entry name" value="TYROSINE-PROTEIN PHOSPHATASE OCA6-RELATED"/>
    <property type="match status" value="1"/>
</dbReference>
<evidence type="ECO:0000256" key="1">
    <source>
        <dbReference type="SAM" id="MobiDB-lite"/>
    </source>
</evidence>
<dbReference type="Gene3D" id="3.90.190.10">
    <property type="entry name" value="Protein tyrosine phosphatase superfamily"/>
    <property type="match status" value="1"/>
</dbReference>
<dbReference type="InterPro" id="IPR029021">
    <property type="entry name" value="Prot-tyrosine_phosphatase-like"/>
</dbReference>
<dbReference type="Proteomes" id="UP001150907">
    <property type="component" value="Unassembled WGS sequence"/>
</dbReference>
<evidence type="ECO:0000313" key="2">
    <source>
        <dbReference type="EMBL" id="KAJ2003977.1"/>
    </source>
</evidence>
<accession>A0A9W8EFN3</accession>
<dbReference type="EMBL" id="JANBQF010000183">
    <property type="protein sequence ID" value="KAJ2003977.1"/>
    <property type="molecule type" value="Genomic_DNA"/>
</dbReference>
<feature type="region of interest" description="Disordered" evidence="1">
    <location>
        <begin position="327"/>
        <end position="349"/>
    </location>
</feature>
<gene>
    <name evidence="2" type="primary">OCA6</name>
    <name evidence="2" type="ORF">H4R26_002764</name>
</gene>
<dbReference type="EC" id="3.1.3.48" evidence="2"/>
<feature type="region of interest" description="Disordered" evidence="1">
    <location>
        <begin position="265"/>
        <end position="287"/>
    </location>
</feature>
<dbReference type="OrthoDB" id="6375174at2759"/>
<name>A0A9W8EFN3_9FUNG</name>
<feature type="region of interest" description="Disordered" evidence="1">
    <location>
        <begin position="411"/>
        <end position="443"/>
    </location>
</feature>
<keyword evidence="2" id="KW-0378">Hydrolase</keyword>
<dbReference type="AlphaFoldDB" id="A0A9W8EFN3"/>
<reference evidence="2" key="1">
    <citation type="submission" date="2022-07" db="EMBL/GenBank/DDBJ databases">
        <title>Phylogenomic reconstructions and comparative analyses of Kickxellomycotina fungi.</title>
        <authorList>
            <person name="Reynolds N.K."/>
            <person name="Stajich J.E."/>
            <person name="Barry K."/>
            <person name="Grigoriev I.V."/>
            <person name="Crous P."/>
            <person name="Smith M.E."/>
        </authorList>
    </citation>
    <scope>NUCLEOTIDE SEQUENCE</scope>
    <source>
        <strain evidence="2">IMI 214461</strain>
    </source>
</reference>
<comment type="caution">
    <text evidence="2">The sequence shown here is derived from an EMBL/GenBank/DDBJ whole genome shotgun (WGS) entry which is preliminary data.</text>
</comment>
<feature type="compositionally biased region" description="Polar residues" evidence="1">
    <location>
        <begin position="265"/>
        <end position="284"/>
    </location>
</feature>
<organism evidence="2 3">
    <name type="scientific">Coemansia thaxteri</name>
    <dbReference type="NCBI Taxonomy" id="2663907"/>
    <lineage>
        <taxon>Eukaryota</taxon>
        <taxon>Fungi</taxon>
        <taxon>Fungi incertae sedis</taxon>
        <taxon>Zoopagomycota</taxon>
        <taxon>Kickxellomycotina</taxon>
        <taxon>Kickxellomycetes</taxon>
        <taxon>Kickxellales</taxon>
        <taxon>Kickxellaceae</taxon>
        <taxon>Coemansia</taxon>
    </lineage>
</organism>
<keyword evidence="3" id="KW-1185">Reference proteome</keyword>
<protein>
    <submittedName>
        <fullName evidence="2">Protein-tyrosine-phosphatase</fullName>
        <ecNumber evidence="2">3.1.3.48</ecNumber>
    </submittedName>
</protein>
<dbReference type="InterPro" id="IPR004861">
    <property type="entry name" value="Siw14-like"/>
</dbReference>